<dbReference type="CDD" id="cd00083">
    <property type="entry name" value="bHLH_SF"/>
    <property type="match status" value="1"/>
</dbReference>
<dbReference type="GO" id="GO:0046983">
    <property type="term" value="F:protein dimerization activity"/>
    <property type="evidence" value="ECO:0007669"/>
    <property type="project" value="InterPro"/>
</dbReference>
<evidence type="ECO:0000259" key="1">
    <source>
        <dbReference type="PROSITE" id="PS50888"/>
    </source>
</evidence>
<dbReference type="Pfam" id="PF00010">
    <property type="entry name" value="HLH"/>
    <property type="match status" value="1"/>
</dbReference>
<feature type="domain" description="BHLH" evidence="1">
    <location>
        <begin position="6"/>
        <end position="58"/>
    </location>
</feature>
<keyword evidence="3" id="KW-1185">Reference proteome</keyword>
<dbReference type="PROSITE" id="PS50888">
    <property type="entry name" value="BHLH"/>
    <property type="match status" value="1"/>
</dbReference>
<accession>A0AAD5Y5Q0</accession>
<sequence>MALRVRPKTPHSVTEKIRREKIKLYIEKLRQLVPANCGQSNLQQLYVLENAVEYLIWANNELEKRAIIISEFQRMSSGLLVEARRRSCADIENLLN</sequence>
<reference evidence="2" key="1">
    <citation type="submission" date="2020-05" db="EMBL/GenBank/DDBJ databases">
        <title>Phylogenomic resolution of chytrid fungi.</title>
        <authorList>
            <person name="Stajich J.E."/>
            <person name="Amses K."/>
            <person name="Simmons R."/>
            <person name="Seto K."/>
            <person name="Myers J."/>
            <person name="Bonds A."/>
            <person name="Quandt C.A."/>
            <person name="Barry K."/>
            <person name="Liu P."/>
            <person name="Grigoriev I."/>
            <person name="Longcore J.E."/>
            <person name="James T.Y."/>
        </authorList>
    </citation>
    <scope>NUCLEOTIDE SEQUENCE</scope>
    <source>
        <strain evidence="2">PLAUS21</strain>
    </source>
</reference>
<evidence type="ECO:0000313" key="3">
    <source>
        <dbReference type="Proteomes" id="UP001210925"/>
    </source>
</evidence>
<evidence type="ECO:0000313" key="2">
    <source>
        <dbReference type="EMBL" id="KAJ3257362.1"/>
    </source>
</evidence>
<organism evidence="2 3">
    <name type="scientific">Boothiomyces macroporosus</name>
    <dbReference type="NCBI Taxonomy" id="261099"/>
    <lineage>
        <taxon>Eukaryota</taxon>
        <taxon>Fungi</taxon>
        <taxon>Fungi incertae sedis</taxon>
        <taxon>Chytridiomycota</taxon>
        <taxon>Chytridiomycota incertae sedis</taxon>
        <taxon>Chytridiomycetes</taxon>
        <taxon>Rhizophydiales</taxon>
        <taxon>Terramycetaceae</taxon>
        <taxon>Boothiomyces</taxon>
    </lineage>
</organism>
<dbReference type="Proteomes" id="UP001210925">
    <property type="component" value="Unassembled WGS sequence"/>
</dbReference>
<name>A0AAD5Y5Q0_9FUNG</name>
<dbReference type="Gene3D" id="4.10.280.10">
    <property type="entry name" value="Helix-loop-helix DNA-binding domain"/>
    <property type="match status" value="1"/>
</dbReference>
<gene>
    <name evidence="2" type="ORF">HK103_004582</name>
</gene>
<dbReference type="EMBL" id="JADGKB010000039">
    <property type="protein sequence ID" value="KAJ3257362.1"/>
    <property type="molecule type" value="Genomic_DNA"/>
</dbReference>
<proteinExistence type="predicted"/>
<dbReference type="InterPro" id="IPR011598">
    <property type="entry name" value="bHLH_dom"/>
</dbReference>
<protein>
    <recommendedName>
        <fullName evidence="1">BHLH domain-containing protein</fullName>
    </recommendedName>
</protein>
<comment type="caution">
    <text evidence="2">The sequence shown here is derived from an EMBL/GenBank/DDBJ whole genome shotgun (WGS) entry which is preliminary data.</text>
</comment>
<dbReference type="SMART" id="SM00353">
    <property type="entry name" value="HLH"/>
    <property type="match status" value="1"/>
</dbReference>
<dbReference type="InterPro" id="IPR036638">
    <property type="entry name" value="HLH_DNA-bd_sf"/>
</dbReference>
<dbReference type="AlphaFoldDB" id="A0AAD5Y5Q0"/>
<dbReference type="SUPFAM" id="SSF47459">
    <property type="entry name" value="HLH, helix-loop-helix DNA-binding domain"/>
    <property type="match status" value="1"/>
</dbReference>